<evidence type="ECO:0000256" key="2">
    <source>
        <dbReference type="ARBA" id="ARBA00022490"/>
    </source>
</evidence>
<sequence length="189" mass="20970">MRVFVTSFGPFGDHKVNPSSQAVKKLKEIWESRSELSGSDLELNTITDVQDLVIHVGLNACSTSLNLETRAFNSYYDSPDINMSYCGCDGFCVPGGPQEILCGLNLKRTCDLLCNSGNPCELSDDPHTFLCGFIYYLSLSRNRGRCAFLHVPCISNFWTQDRLAEALILVAQDLTSQIMMSNSDISSFE</sequence>
<evidence type="ECO:0008006" key="8">
    <source>
        <dbReference type="Google" id="ProtNLM"/>
    </source>
</evidence>
<dbReference type="SUPFAM" id="SSF53182">
    <property type="entry name" value="Pyrrolidone carboxyl peptidase (pyroglutamate aminopeptidase)"/>
    <property type="match status" value="1"/>
</dbReference>
<dbReference type="Gene3D" id="3.40.630.20">
    <property type="entry name" value="Peptidase C15, pyroglutamyl peptidase I-like"/>
    <property type="match status" value="1"/>
</dbReference>
<dbReference type="Pfam" id="PF01470">
    <property type="entry name" value="Peptidase_C15"/>
    <property type="match status" value="1"/>
</dbReference>
<comment type="similarity">
    <text evidence="1">Belongs to the peptidase C15 family.</text>
</comment>
<dbReference type="PANTHER" id="PTHR23402:SF1">
    <property type="entry name" value="PYROGLUTAMYL-PEPTIDASE I"/>
    <property type="match status" value="1"/>
</dbReference>
<evidence type="ECO:0000313" key="7">
    <source>
        <dbReference type="Proteomes" id="UP000784294"/>
    </source>
</evidence>
<dbReference type="OrthoDB" id="407146at2759"/>
<dbReference type="Proteomes" id="UP000784294">
    <property type="component" value="Unassembled WGS sequence"/>
</dbReference>
<dbReference type="PANTHER" id="PTHR23402">
    <property type="entry name" value="PROTEASE FAMILY C15 PYROGLUTAMYL-PEPTIDASE I-RELATED"/>
    <property type="match status" value="1"/>
</dbReference>
<dbReference type="EMBL" id="CAAALY010257000">
    <property type="protein sequence ID" value="VEL38137.1"/>
    <property type="molecule type" value="Genomic_DNA"/>
</dbReference>
<evidence type="ECO:0000256" key="3">
    <source>
        <dbReference type="ARBA" id="ARBA00022670"/>
    </source>
</evidence>
<comment type="caution">
    <text evidence="6">The sequence shown here is derived from an EMBL/GenBank/DDBJ whole genome shotgun (WGS) entry which is preliminary data.</text>
</comment>
<dbReference type="GO" id="GO:0005829">
    <property type="term" value="C:cytosol"/>
    <property type="evidence" value="ECO:0007669"/>
    <property type="project" value="InterPro"/>
</dbReference>
<evidence type="ECO:0000313" key="6">
    <source>
        <dbReference type="EMBL" id="VEL38137.1"/>
    </source>
</evidence>
<keyword evidence="7" id="KW-1185">Reference proteome</keyword>
<keyword evidence="2" id="KW-0963">Cytoplasm</keyword>
<proteinExistence type="inferred from homology"/>
<dbReference type="AlphaFoldDB" id="A0A448XJF0"/>
<gene>
    <name evidence="6" type="ORF">PXEA_LOCUS31577</name>
</gene>
<name>A0A448XJF0_9PLAT</name>
<accession>A0A448XJF0</accession>
<evidence type="ECO:0000256" key="5">
    <source>
        <dbReference type="ARBA" id="ARBA00022807"/>
    </source>
</evidence>
<keyword evidence="3" id="KW-0645">Protease</keyword>
<reference evidence="6" key="1">
    <citation type="submission" date="2018-11" db="EMBL/GenBank/DDBJ databases">
        <authorList>
            <consortium name="Pathogen Informatics"/>
        </authorList>
    </citation>
    <scope>NUCLEOTIDE SEQUENCE</scope>
</reference>
<dbReference type="InterPro" id="IPR000816">
    <property type="entry name" value="Peptidase_C15"/>
</dbReference>
<dbReference type="GO" id="GO:0016920">
    <property type="term" value="F:pyroglutamyl-peptidase activity"/>
    <property type="evidence" value="ECO:0007669"/>
    <property type="project" value="InterPro"/>
</dbReference>
<protein>
    <recommendedName>
        <fullName evidence="8">Pyroglutamyl-peptidase I</fullName>
    </recommendedName>
</protein>
<organism evidence="6 7">
    <name type="scientific">Protopolystoma xenopodis</name>
    <dbReference type="NCBI Taxonomy" id="117903"/>
    <lineage>
        <taxon>Eukaryota</taxon>
        <taxon>Metazoa</taxon>
        <taxon>Spiralia</taxon>
        <taxon>Lophotrochozoa</taxon>
        <taxon>Platyhelminthes</taxon>
        <taxon>Monogenea</taxon>
        <taxon>Polyopisthocotylea</taxon>
        <taxon>Polystomatidea</taxon>
        <taxon>Polystomatidae</taxon>
        <taxon>Protopolystoma</taxon>
    </lineage>
</organism>
<dbReference type="InterPro" id="IPR036440">
    <property type="entry name" value="Peptidase_C15-like_sf"/>
</dbReference>
<dbReference type="PRINTS" id="PR00706">
    <property type="entry name" value="PYROGLUPTASE"/>
</dbReference>
<keyword evidence="4" id="KW-0378">Hydrolase</keyword>
<evidence type="ECO:0000256" key="4">
    <source>
        <dbReference type="ARBA" id="ARBA00022801"/>
    </source>
</evidence>
<evidence type="ECO:0000256" key="1">
    <source>
        <dbReference type="ARBA" id="ARBA00006641"/>
    </source>
</evidence>
<dbReference type="GO" id="GO:0006508">
    <property type="term" value="P:proteolysis"/>
    <property type="evidence" value="ECO:0007669"/>
    <property type="project" value="UniProtKB-KW"/>
</dbReference>
<keyword evidence="5" id="KW-0788">Thiol protease</keyword>
<dbReference type="InterPro" id="IPR016125">
    <property type="entry name" value="Peptidase_C15-like"/>
</dbReference>